<evidence type="ECO:0000313" key="4">
    <source>
        <dbReference type="EMBL" id="MBT1173158.1"/>
    </source>
</evidence>
<dbReference type="PANTHER" id="PTHR22916">
    <property type="entry name" value="GLYCOSYLTRANSFERASE"/>
    <property type="match status" value="1"/>
</dbReference>
<reference evidence="4 5" key="1">
    <citation type="journal article" date="2021" name="Environ. Microbiol.">
        <title>Genetic insights into the dark matter of the mammalian gut microbiota through targeted genome reconstruction.</title>
        <authorList>
            <person name="Lugli G.A."/>
            <person name="Alessandri G."/>
            <person name="Milani C."/>
            <person name="Viappiani A."/>
            <person name="Fontana F."/>
            <person name="Tarracchini C."/>
            <person name="Mancabelli L."/>
            <person name="Argentini C."/>
            <person name="Ruiz L."/>
            <person name="Margolles A."/>
            <person name="van Sinderen D."/>
            <person name="Turroni F."/>
            <person name="Ventura M."/>
        </authorList>
    </citation>
    <scope>NUCLEOTIDE SEQUENCE [LARGE SCALE GENOMIC DNA]</scope>
    <source>
        <strain evidence="4 5">MA2</strain>
    </source>
</reference>
<gene>
    <name evidence="4" type="ORF">JS528_07300</name>
</gene>
<protein>
    <submittedName>
        <fullName evidence="4">Glycosyltransferase family 2 protein</fullName>
    </submittedName>
</protein>
<keyword evidence="5" id="KW-1185">Reference proteome</keyword>
<evidence type="ECO:0000256" key="1">
    <source>
        <dbReference type="ARBA" id="ARBA00022676"/>
    </source>
</evidence>
<dbReference type="SUPFAM" id="SSF53448">
    <property type="entry name" value="Nucleotide-diphospho-sugar transferases"/>
    <property type="match status" value="1"/>
</dbReference>
<evidence type="ECO:0000313" key="5">
    <source>
        <dbReference type="Proteomes" id="UP000773064"/>
    </source>
</evidence>
<dbReference type="EMBL" id="JAFEJS010000007">
    <property type="protein sequence ID" value="MBT1173158.1"/>
    <property type="molecule type" value="Genomic_DNA"/>
</dbReference>
<evidence type="ECO:0000259" key="3">
    <source>
        <dbReference type="Pfam" id="PF00535"/>
    </source>
</evidence>
<dbReference type="Pfam" id="PF00535">
    <property type="entry name" value="Glycos_transf_2"/>
    <property type="match status" value="1"/>
</dbReference>
<keyword evidence="1" id="KW-0328">Glycosyltransferase</keyword>
<dbReference type="PANTHER" id="PTHR22916:SF51">
    <property type="entry name" value="GLYCOSYLTRANSFERASE EPSH-RELATED"/>
    <property type="match status" value="1"/>
</dbReference>
<evidence type="ECO:0000256" key="2">
    <source>
        <dbReference type="ARBA" id="ARBA00022679"/>
    </source>
</evidence>
<dbReference type="InterPro" id="IPR001173">
    <property type="entry name" value="Glyco_trans_2-like"/>
</dbReference>
<comment type="caution">
    <text evidence="4">The sequence shown here is derived from an EMBL/GenBank/DDBJ whole genome shotgun (WGS) entry which is preliminary data.</text>
</comment>
<name>A0ABS5UQV8_9BIFI</name>
<sequence>MTGNIDKRPLITVVVPVYNVEQVLHESIDSLIDQTYTNIEIILVDDGSTDSSGSIADDYARKDSRITVIHQTNSGLSEARNSGIRKACGRFITFLDSDDVLAKEYVEHLYDTMIETHADISVSGILPFDDSKGVASAYARKKRDTARNNGTIITFDSETALIDILYMNHMAVNAFGKLYKIELFDDICYPPGKLYEDIGTTVRLFNKAHCISFVEYQDCFYRIRKGSIQHSGFSVKQLDLIDNIEDFYPLIRKQYPKAIPAYKSKMVSAAFNIYMKTSEHSTEQRLWRNRLWTIIMTYRRAVIRDADARPLARIACLLSYLGPHVTRMVYLLTR</sequence>
<keyword evidence="2" id="KW-0808">Transferase</keyword>
<dbReference type="Proteomes" id="UP000773064">
    <property type="component" value="Unassembled WGS sequence"/>
</dbReference>
<dbReference type="InterPro" id="IPR029044">
    <property type="entry name" value="Nucleotide-diphossugar_trans"/>
</dbReference>
<dbReference type="CDD" id="cd00761">
    <property type="entry name" value="Glyco_tranf_GTA_type"/>
    <property type="match status" value="1"/>
</dbReference>
<accession>A0ABS5UQV8</accession>
<organism evidence="4 5">
    <name type="scientific">Bifidobacterium santillanense</name>
    <dbReference type="NCBI Taxonomy" id="2809028"/>
    <lineage>
        <taxon>Bacteria</taxon>
        <taxon>Bacillati</taxon>
        <taxon>Actinomycetota</taxon>
        <taxon>Actinomycetes</taxon>
        <taxon>Bifidobacteriales</taxon>
        <taxon>Bifidobacteriaceae</taxon>
        <taxon>Bifidobacterium</taxon>
    </lineage>
</organism>
<feature type="domain" description="Glycosyltransferase 2-like" evidence="3">
    <location>
        <begin position="12"/>
        <end position="136"/>
    </location>
</feature>
<dbReference type="Gene3D" id="3.90.550.10">
    <property type="entry name" value="Spore Coat Polysaccharide Biosynthesis Protein SpsA, Chain A"/>
    <property type="match status" value="1"/>
</dbReference>
<proteinExistence type="predicted"/>